<dbReference type="SMART" id="SM00831">
    <property type="entry name" value="Cation_ATPase_N"/>
    <property type="match status" value="1"/>
</dbReference>
<dbReference type="InterPro" id="IPR059000">
    <property type="entry name" value="ATPase_P-type_domA"/>
</dbReference>
<organism evidence="12 13">
    <name type="scientific">Pristionchus entomophagus</name>
    <dbReference type="NCBI Taxonomy" id="358040"/>
    <lineage>
        <taxon>Eukaryota</taxon>
        <taxon>Metazoa</taxon>
        <taxon>Ecdysozoa</taxon>
        <taxon>Nematoda</taxon>
        <taxon>Chromadorea</taxon>
        <taxon>Rhabditida</taxon>
        <taxon>Rhabditina</taxon>
        <taxon>Diplogasteromorpha</taxon>
        <taxon>Diplogasteroidea</taxon>
        <taxon>Neodiplogasteridae</taxon>
        <taxon>Pristionchus</taxon>
    </lineage>
</organism>
<dbReference type="SUPFAM" id="SSF56784">
    <property type="entry name" value="HAD-like"/>
    <property type="match status" value="1"/>
</dbReference>
<keyword evidence="2" id="KW-1003">Cell membrane</keyword>
<name>A0AAV5UJB6_9BILA</name>
<dbReference type="GO" id="GO:0005391">
    <property type="term" value="F:P-type sodium:potassium-exchanging transporter activity"/>
    <property type="evidence" value="ECO:0007669"/>
    <property type="project" value="TreeGrafter"/>
</dbReference>
<feature type="compositionally biased region" description="Basic and acidic residues" evidence="9">
    <location>
        <begin position="453"/>
        <end position="472"/>
    </location>
</feature>
<keyword evidence="4" id="KW-0547">Nucleotide-binding</keyword>
<protein>
    <recommendedName>
        <fullName evidence="11">Cation-transporting P-type ATPase N-terminal domain-containing protein</fullName>
    </recommendedName>
</protein>
<dbReference type="InterPro" id="IPR004014">
    <property type="entry name" value="ATPase_P-typ_cation-transptr_N"/>
</dbReference>
<proteinExistence type="predicted"/>
<dbReference type="Pfam" id="PF13246">
    <property type="entry name" value="Cation_ATPase"/>
    <property type="match status" value="1"/>
</dbReference>
<sequence length="767" mass="85198">SDLESHYEKKLCGLWRKKRVRPTPSLASEDNETKRTIAASFVEHHLTIDQLTQVFPDSFIDPAYPDRSDGLSSEEARIRLSDGGKNVIEAPRTRKSVVKFFLGQYHIKFWVLLIGASILSIATYTIHLSAGNTEPLNLYCAGILMLFVLFMAALSFWQEHQANNTMNSFKKFLPVTTIVRRDAEEKEIPVEELVTGDLVVVRAGCRIPADMRLLKARSLRVDASQMSGSHDVACSAEPMAEHISVFDSPNVLFKGSHCTEGDGVGVVLKTGKFTVLGTIADIHHDIPLPQSKLQKELQTFANFITVLAIGMASVVFLIGCIVADFKNILDHFVVGFLVVIVANVPQGLPVTVMCQLRINARRMAAKNVYIKKLDLIDELGATTVICSDKTGTLTMNKMVVTDMWYNRKLIDRSGPRHLNPHINTFKSKNPPLDAPLPDILTVMSVCNDAQYESSKKGERRVSTHRAMQREASEQSLMRRVTKEFTVQSVSNSTVHHNTSPTTMRAEARVYKDLEKNISAPLPTDVERTKSAKTVMAALKKKTKKKDEISGLACDVALARYVEGLSTVEGIRGRYQVVYEVAFNSVRRWQLVVARCLAEAQGGVTDELTAPNEKEYRYVVMMKGAPEVIVGRCKAVLMNGEKEIDLSDEHIIETQKAWESLGNEGKRVIAFAHRHFNGDAEAKFDEENVEQQLQKGLIFLGMAAIMDPPRPETAAAIEKCQAAGIKVFVITGDHPTAAKALALQIGLISEVGHVRQIILMTCLHFFSR</sequence>
<dbReference type="FunFam" id="3.40.50.1000:FF:000001">
    <property type="entry name" value="Phospholipid-transporting ATPase IC"/>
    <property type="match status" value="1"/>
</dbReference>
<dbReference type="Gene3D" id="3.40.1110.10">
    <property type="entry name" value="Calcium-transporting ATPase, cytoplasmic domain N"/>
    <property type="match status" value="2"/>
</dbReference>
<feature type="transmembrane region" description="Helical" evidence="10">
    <location>
        <begin position="300"/>
        <end position="325"/>
    </location>
</feature>
<dbReference type="Proteomes" id="UP001432027">
    <property type="component" value="Unassembled WGS sequence"/>
</dbReference>
<dbReference type="SUPFAM" id="SSF81665">
    <property type="entry name" value="Calcium ATPase, transmembrane domain M"/>
    <property type="match status" value="1"/>
</dbReference>
<dbReference type="SUPFAM" id="SSF81653">
    <property type="entry name" value="Calcium ATPase, transduction domain A"/>
    <property type="match status" value="1"/>
</dbReference>
<dbReference type="InterPro" id="IPR036412">
    <property type="entry name" value="HAD-like_sf"/>
</dbReference>
<dbReference type="GO" id="GO:0016887">
    <property type="term" value="F:ATP hydrolysis activity"/>
    <property type="evidence" value="ECO:0007669"/>
    <property type="project" value="InterPro"/>
</dbReference>
<feature type="non-terminal residue" evidence="12">
    <location>
        <position position="1"/>
    </location>
</feature>
<keyword evidence="8 10" id="KW-0472">Membrane</keyword>
<dbReference type="Pfam" id="PF00690">
    <property type="entry name" value="Cation_ATPase_N"/>
    <property type="match status" value="1"/>
</dbReference>
<evidence type="ECO:0000256" key="5">
    <source>
        <dbReference type="ARBA" id="ARBA00022840"/>
    </source>
</evidence>
<dbReference type="PROSITE" id="PS00154">
    <property type="entry name" value="ATPASE_E1_E2"/>
    <property type="match status" value="1"/>
</dbReference>
<keyword evidence="7 10" id="KW-1133">Transmembrane helix</keyword>
<dbReference type="InterPro" id="IPR001757">
    <property type="entry name" value="P_typ_ATPase"/>
</dbReference>
<feature type="transmembrane region" description="Helical" evidence="10">
    <location>
        <begin position="331"/>
        <end position="354"/>
    </location>
</feature>
<dbReference type="GO" id="GO:0005886">
    <property type="term" value="C:plasma membrane"/>
    <property type="evidence" value="ECO:0007669"/>
    <property type="project" value="UniProtKB-SubCell"/>
</dbReference>
<dbReference type="InterPro" id="IPR008250">
    <property type="entry name" value="ATPase_P-typ_transduc_dom_A_sf"/>
</dbReference>
<gene>
    <name evidence="12" type="ORF">PENTCL1PPCAC_28607</name>
</gene>
<dbReference type="AlphaFoldDB" id="A0AAV5UJB6"/>
<evidence type="ECO:0000313" key="13">
    <source>
        <dbReference type="Proteomes" id="UP001432027"/>
    </source>
</evidence>
<evidence type="ECO:0000256" key="3">
    <source>
        <dbReference type="ARBA" id="ARBA00022692"/>
    </source>
</evidence>
<dbReference type="Gene3D" id="1.20.1110.10">
    <property type="entry name" value="Calcium-transporting ATPase, transmembrane domain"/>
    <property type="match status" value="1"/>
</dbReference>
<dbReference type="InterPro" id="IPR018303">
    <property type="entry name" value="ATPase_P-typ_P_site"/>
</dbReference>
<keyword evidence="6" id="KW-1278">Translocase</keyword>
<feature type="transmembrane region" description="Helical" evidence="10">
    <location>
        <begin position="109"/>
        <end position="130"/>
    </location>
</feature>
<evidence type="ECO:0000256" key="7">
    <source>
        <dbReference type="ARBA" id="ARBA00022989"/>
    </source>
</evidence>
<dbReference type="Gene3D" id="3.40.50.1000">
    <property type="entry name" value="HAD superfamily/HAD-like"/>
    <property type="match status" value="2"/>
</dbReference>
<dbReference type="PRINTS" id="PR00121">
    <property type="entry name" value="NAKATPASE"/>
</dbReference>
<dbReference type="GO" id="GO:1902600">
    <property type="term" value="P:proton transmembrane transport"/>
    <property type="evidence" value="ECO:0007669"/>
    <property type="project" value="TreeGrafter"/>
</dbReference>
<dbReference type="PANTHER" id="PTHR43294">
    <property type="entry name" value="SODIUM/POTASSIUM-TRANSPORTING ATPASE SUBUNIT ALPHA"/>
    <property type="match status" value="1"/>
</dbReference>
<comment type="subcellular location">
    <subcellularLocation>
        <location evidence="1">Cell membrane</location>
        <topology evidence="1">Multi-pass membrane protein</topology>
    </subcellularLocation>
</comment>
<evidence type="ECO:0000256" key="4">
    <source>
        <dbReference type="ARBA" id="ARBA00022741"/>
    </source>
</evidence>
<feature type="transmembrane region" description="Helical" evidence="10">
    <location>
        <begin position="136"/>
        <end position="157"/>
    </location>
</feature>
<dbReference type="InterPro" id="IPR023298">
    <property type="entry name" value="ATPase_P-typ_TM_dom_sf"/>
</dbReference>
<comment type="caution">
    <text evidence="12">The sequence shown here is derived from an EMBL/GenBank/DDBJ whole genome shotgun (WGS) entry which is preliminary data.</text>
</comment>
<keyword evidence="5" id="KW-0067">ATP-binding</keyword>
<dbReference type="GO" id="GO:0005524">
    <property type="term" value="F:ATP binding"/>
    <property type="evidence" value="ECO:0007669"/>
    <property type="project" value="UniProtKB-KW"/>
</dbReference>
<evidence type="ECO:0000256" key="1">
    <source>
        <dbReference type="ARBA" id="ARBA00004651"/>
    </source>
</evidence>
<dbReference type="GO" id="GO:0036376">
    <property type="term" value="P:sodium ion export across plasma membrane"/>
    <property type="evidence" value="ECO:0007669"/>
    <property type="project" value="TreeGrafter"/>
</dbReference>
<keyword evidence="13" id="KW-1185">Reference proteome</keyword>
<feature type="region of interest" description="Disordered" evidence="9">
    <location>
        <begin position="453"/>
        <end position="474"/>
    </location>
</feature>
<evidence type="ECO:0000256" key="6">
    <source>
        <dbReference type="ARBA" id="ARBA00022967"/>
    </source>
</evidence>
<evidence type="ECO:0000259" key="11">
    <source>
        <dbReference type="SMART" id="SM00831"/>
    </source>
</evidence>
<dbReference type="InterPro" id="IPR023299">
    <property type="entry name" value="ATPase_P-typ_cyto_dom_N"/>
</dbReference>
<evidence type="ECO:0000313" key="12">
    <source>
        <dbReference type="EMBL" id="GMT06433.1"/>
    </source>
</evidence>
<dbReference type="PRINTS" id="PR00119">
    <property type="entry name" value="CATATPASE"/>
</dbReference>
<dbReference type="InterPro" id="IPR023214">
    <property type="entry name" value="HAD_sf"/>
</dbReference>
<reference evidence="12" key="1">
    <citation type="submission" date="2023-10" db="EMBL/GenBank/DDBJ databases">
        <title>Genome assembly of Pristionchus species.</title>
        <authorList>
            <person name="Yoshida K."/>
            <person name="Sommer R.J."/>
        </authorList>
    </citation>
    <scope>NUCLEOTIDE SEQUENCE</scope>
    <source>
        <strain evidence="12">RS0144</strain>
    </source>
</reference>
<dbReference type="GO" id="GO:0030007">
    <property type="term" value="P:intracellular potassium ion homeostasis"/>
    <property type="evidence" value="ECO:0007669"/>
    <property type="project" value="TreeGrafter"/>
</dbReference>
<dbReference type="GO" id="GO:1990573">
    <property type="term" value="P:potassium ion import across plasma membrane"/>
    <property type="evidence" value="ECO:0007669"/>
    <property type="project" value="TreeGrafter"/>
</dbReference>
<feature type="domain" description="Cation-transporting P-type ATPase N-terminal" evidence="11">
    <location>
        <begin position="42"/>
        <end position="125"/>
    </location>
</feature>
<evidence type="ECO:0000256" key="8">
    <source>
        <dbReference type="ARBA" id="ARBA00023136"/>
    </source>
</evidence>
<dbReference type="NCBIfam" id="TIGR01494">
    <property type="entry name" value="ATPase_P-type"/>
    <property type="match status" value="1"/>
</dbReference>
<dbReference type="Gene3D" id="2.70.150.10">
    <property type="entry name" value="Calcium-transporting ATPase, cytoplasmic transduction domain A"/>
    <property type="match status" value="1"/>
</dbReference>
<dbReference type="SUPFAM" id="SSF81660">
    <property type="entry name" value="Metal cation-transporting ATPase, ATP-binding domain N"/>
    <property type="match status" value="2"/>
</dbReference>
<dbReference type="EMBL" id="BTSX01000006">
    <property type="protein sequence ID" value="GMT06433.1"/>
    <property type="molecule type" value="Genomic_DNA"/>
</dbReference>
<evidence type="ECO:0000256" key="9">
    <source>
        <dbReference type="SAM" id="MobiDB-lite"/>
    </source>
</evidence>
<dbReference type="Pfam" id="PF00122">
    <property type="entry name" value="E1-E2_ATPase"/>
    <property type="match status" value="1"/>
</dbReference>
<keyword evidence="3 10" id="KW-0812">Transmembrane</keyword>
<accession>A0AAV5UJB6</accession>
<dbReference type="GO" id="GO:0006883">
    <property type="term" value="P:intracellular sodium ion homeostasis"/>
    <property type="evidence" value="ECO:0007669"/>
    <property type="project" value="TreeGrafter"/>
</dbReference>
<evidence type="ECO:0000256" key="2">
    <source>
        <dbReference type="ARBA" id="ARBA00022475"/>
    </source>
</evidence>
<evidence type="ECO:0000256" key="10">
    <source>
        <dbReference type="SAM" id="Phobius"/>
    </source>
</evidence>
<dbReference type="InterPro" id="IPR050510">
    <property type="entry name" value="Cation_transp_ATPase_P-type"/>
</dbReference>
<dbReference type="PANTHER" id="PTHR43294:SF21">
    <property type="entry name" value="CATION TRANSPORTING ATPASE"/>
    <property type="match status" value="1"/>
</dbReference>